<organism evidence="1 2">
    <name type="scientific">Phenylobacterium parvum</name>
    <dbReference type="NCBI Taxonomy" id="2201350"/>
    <lineage>
        <taxon>Bacteria</taxon>
        <taxon>Pseudomonadati</taxon>
        <taxon>Pseudomonadota</taxon>
        <taxon>Alphaproteobacteria</taxon>
        <taxon>Caulobacterales</taxon>
        <taxon>Caulobacteraceae</taxon>
        <taxon>Phenylobacterium</taxon>
    </lineage>
</organism>
<name>A0A2Z3HRP3_9CAUL</name>
<evidence type="ECO:0000313" key="1">
    <source>
        <dbReference type="EMBL" id="AWM77922.1"/>
    </source>
</evidence>
<evidence type="ECO:0000313" key="2">
    <source>
        <dbReference type="Proteomes" id="UP000247763"/>
    </source>
</evidence>
<sequence length="123" mass="14122">MNWVVLFHEAFDPEFERLPEIVQDELLATALLLQELGPKLGRPHVDTLKGSDFANMKELRFAADQGVWRVAFAFDPDRQAILLVAGDKSGGGEKRFYRGLIARADTRYRRHLVRRGEEGRKRT</sequence>
<proteinExistence type="predicted"/>
<dbReference type="AlphaFoldDB" id="A0A2Z3HRP3"/>
<reference evidence="2" key="1">
    <citation type="submission" date="2018-05" db="EMBL/GenBank/DDBJ databases">
        <title>Genome sequencing of Phenylobacterium sp. HYN0004.</title>
        <authorList>
            <person name="Yi H."/>
            <person name="Baek C."/>
        </authorList>
    </citation>
    <scope>NUCLEOTIDE SEQUENCE [LARGE SCALE GENOMIC DNA]</scope>
    <source>
        <strain evidence="2">HYN0004</strain>
    </source>
</reference>
<dbReference type="OrthoDB" id="330810at2"/>
<dbReference type="InterPro" id="IPR009241">
    <property type="entry name" value="HigB-like"/>
</dbReference>
<dbReference type="Proteomes" id="UP000247763">
    <property type="component" value="Chromosome"/>
</dbReference>
<dbReference type="EMBL" id="CP029479">
    <property type="protein sequence ID" value="AWM77922.1"/>
    <property type="molecule type" value="Genomic_DNA"/>
</dbReference>
<dbReference type="KEGG" id="phb:HYN04_09220"/>
<accession>A0A2Z3HRP3</accession>
<keyword evidence="2" id="KW-1185">Reference proteome</keyword>
<dbReference type="RefSeq" id="WP_110450489.1">
    <property type="nucleotide sequence ID" value="NZ_CP029479.1"/>
</dbReference>
<gene>
    <name evidence="1" type="ORF">HYN04_09220</name>
</gene>
<dbReference type="Pfam" id="PF05973">
    <property type="entry name" value="Gp49"/>
    <property type="match status" value="1"/>
</dbReference>
<protein>
    <submittedName>
        <fullName evidence="1">Addiction module toxin RelE</fullName>
    </submittedName>
</protein>